<dbReference type="PANTHER" id="PTHR37533">
    <property type="entry name" value="FLAGELLAR HOOK-LENGTH CONTROL PROTEIN"/>
    <property type="match status" value="1"/>
</dbReference>
<dbReference type="InterPro" id="IPR021136">
    <property type="entry name" value="Flagellar_hook_control-like_C"/>
</dbReference>
<dbReference type="Proteomes" id="UP001222087">
    <property type="component" value="Chromosome"/>
</dbReference>
<sequence length="439" mass="49071">MLDFIQLMSIQQSTEINKKLQIEEMDPQDLQENATFIALMAEFLANQSSENNIEITPVESASEEVLNKELEKLELEVLPIDISNEIQALPLEAQIQTDEGTFAEEEKVDDDSLIENSMPLLWFSATSFEPPANITNITEAANIVDSPVSDTTSTDSLTTSNKNSNPEVNVNAEVIISTQIDSTLKQLNIEDSNVVALVNKNMKESDARVSNQAAINEIGQDSPKLKIPLKIIDTSLESQTTEEITRVPIKATNNLPESFETKSLLNQITNDKNGTTTINSPQTPMNQEYKVVTTNEISPKILNLTQNISNPDWSDNFSQQIMWLGQQKIKTAIIKLNPQELGPLEVNIKLVKEAASVNITTHSNQVRDLIEQTIPRLKDMLSEQGVNLSQVNIESNDRQRYASWENNDQRFNNKEVGEEDIAITPITSLKNRGIVDYFA</sequence>
<protein>
    <submittedName>
        <fullName evidence="3">Flagellar hook-length control protein FliK</fullName>
    </submittedName>
</protein>
<organism evidence="3 4">
    <name type="scientific">Legionella cardiaca</name>
    <dbReference type="NCBI Taxonomy" id="1071983"/>
    <lineage>
        <taxon>Bacteria</taxon>
        <taxon>Pseudomonadati</taxon>
        <taxon>Pseudomonadota</taxon>
        <taxon>Gammaproteobacteria</taxon>
        <taxon>Legionellales</taxon>
        <taxon>Legionellaceae</taxon>
        <taxon>Legionella</taxon>
    </lineage>
</organism>
<evidence type="ECO:0000256" key="1">
    <source>
        <dbReference type="SAM" id="MobiDB-lite"/>
    </source>
</evidence>
<dbReference type="CDD" id="cd17470">
    <property type="entry name" value="T3SS_Flik_C"/>
    <property type="match status" value="1"/>
</dbReference>
<dbReference type="InterPro" id="IPR052563">
    <property type="entry name" value="FliK"/>
</dbReference>
<feature type="region of interest" description="Disordered" evidence="1">
    <location>
        <begin position="146"/>
        <end position="165"/>
    </location>
</feature>
<keyword evidence="3" id="KW-0282">Flagellum</keyword>
<proteinExistence type="predicted"/>
<dbReference type="InterPro" id="IPR038610">
    <property type="entry name" value="FliK-like_C_sf"/>
</dbReference>
<evidence type="ECO:0000313" key="4">
    <source>
        <dbReference type="Proteomes" id="UP001222087"/>
    </source>
</evidence>
<dbReference type="EMBL" id="CP119078">
    <property type="protein sequence ID" value="WED44482.1"/>
    <property type="molecule type" value="Genomic_DNA"/>
</dbReference>
<keyword evidence="4" id="KW-1185">Reference proteome</keyword>
<gene>
    <name evidence="3" type="ORF">PXX05_06770</name>
</gene>
<dbReference type="PANTHER" id="PTHR37533:SF2">
    <property type="entry name" value="FLAGELLAR HOOK-LENGTH CONTROL PROTEIN"/>
    <property type="match status" value="1"/>
</dbReference>
<name>A0ABY8AZF7_9GAMM</name>
<evidence type="ECO:0000259" key="2">
    <source>
        <dbReference type="Pfam" id="PF02120"/>
    </source>
</evidence>
<keyword evidence="3" id="KW-0969">Cilium</keyword>
<keyword evidence="3" id="KW-0966">Cell projection</keyword>
<dbReference type="RefSeq" id="WP_275090301.1">
    <property type="nucleotide sequence ID" value="NZ_CP119078.1"/>
</dbReference>
<accession>A0ABY8AZF7</accession>
<feature type="domain" description="Flagellar hook-length control protein-like C-terminal" evidence="2">
    <location>
        <begin position="319"/>
        <end position="399"/>
    </location>
</feature>
<dbReference type="Pfam" id="PF02120">
    <property type="entry name" value="Flg_hook"/>
    <property type="match status" value="1"/>
</dbReference>
<evidence type="ECO:0000313" key="3">
    <source>
        <dbReference type="EMBL" id="WED44482.1"/>
    </source>
</evidence>
<dbReference type="Gene3D" id="3.30.750.140">
    <property type="match status" value="1"/>
</dbReference>
<reference evidence="3 4" key="1">
    <citation type="submission" date="2023-02" db="EMBL/GenBank/DDBJ databases">
        <title>Genome Sequence of L. cardiaca H63T.</title>
        <authorList>
            <person name="Lopez A.E."/>
            <person name="Cianciotto N.P."/>
        </authorList>
    </citation>
    <scope>NUCLEOTIDE SEQUENCE [LARGE SCALE GENOMIC DNA]</scope>
    <source>
        <strain evidence="3 4">H63</strain>
    </source>
</reference>